<keyword evidence="1" id="KW-0812">Transmembrane</keyword>
<organism evidence="2 3">
    <name type="scientific">Gymnopus androsaceus JB14</name>
    <dbReference type="NCBI Taxonomy" id="1447944"/>
    <lineage>
        <taxon>Eukaryota</taxon>
        <taxon>Fungi</taxon>
        <taxon>Dikarya</taxon>
        <taxon>Basidiomycota</taxon>
        <taxon>Agaricomycotina</taxon>
        <taxon>Agaricomycetes</taxon>
        <taxon>Agaricomycetidae</taxon>
        <taxon>Agaricales</taxon>
        <taxon>Marasmiineae</taxon>
        <taxon>Omphalotaceae</taxon>
        <taxon>Gymnopus</taxon>
    </lineage>
</organism>
<dbReference type="PANTHER" id="PTHR38848:SF3">
    <property type="entry name" value="G-PROTEIN COUPLED RECEPTORS FAMILY 3 PROFILE DOMAIN-CONTAINING PROTEIN"/>
    <property type="match status" value="1"/>
</dbReference>
<protein>
    <submittedName>
        <fullName evidence="2">Uncharacterized protein</fullName>
    </submittedName>
</protein>
<reference evidence="2" key="1">
    <citation type="journal article" date="2019" name="Environ. Microbiol.">
        <title>Fungal ecological strategies reflected in gene transcription - a case study of two litter decomposers.</title>
        <authorList>
            <person name="Barbi F."/>
            <person name="Kohler A."/>
            <person name="Barry K."/>
            <person name="Baskaran P."/>
            <person name="Daum C."/>
            <person name="Fauchery L."/>
            <person name="Ihrmark K."/>
            <person name="Kuo A."/>
            <person name="LaButti K."/>
            <person name="Lipzen A."/>
            <person name="Morin E."/>
            <person name="Grigoriev I.V."/>
            <person name="Henrissat B."/>
            <person name="Lindahl B."/>
            <person name="Martin F."/>
        </authorList>
    </citation>
    <scope>NUCLEOTIDE SEQUENCE</scope>
    <source>
        <strain evidence="2">JB14</strain>
    </source>
</reference>
<feature type="transmembrane region" description="Helical" evidence="1">
    <location>
        <begin position="156"/>
        <end position="178"/>
    </location>
</feature>
<evidence type="ECO:0000313" key="2">
    <source>
        <dbReference type="EMBL" id="KAE9386852.1"/>
    </source>
</evidence>
<evidence type="ECO:0000313" key="3">
    <source>
        <dbReference type="Proteomes" id="UP000799118"/>
    </source>
</evidence>
<sequence>MPSPGFSSVGMQLLSSLAQFLGITVLTHCISRRLAGERLSSLSDLVNIPWPRLCLVLVLLDSWLFVFSSGILTFGVGLDLSASVCSVAIDLCIAFYATSKILVYFYLIGLYAVVIALMIAGRISLLRSGDDAASLIGLTTSTVNIGVLAILQGHELGWICLASCGVDVTLNSYALFWATGLKSRRQNRLSARELNTFATQQSSISTFVSPNLSPSLQLPQATRPSCRHLPHLSHIPHMSYLPHPFATPVFEPKSPQSEVSISANPELAEKVPSFSLFRSITGLFRDEPTAASMDNQVEVTITTKLVVEHEDAGCSIS</sequence>
<dbReference type="Proteomes" id="UP000799118">
    <property type="component" value="Unassembled WGS sequence"/>
</dbReference>
<proteinExistence type="predicted"/>
<feature type="transmembrane region" description="Helical" evidence="1">
    <location>
        <begin position="132"/>
        <end position="150"/>
    </location>
</feature>
<dbReference type="PANTHER" id="PTHR38848">
    <property type="entry name" value="G-PROTEIN COUPLED RECEPTORS FAMILY 3 PROFILE DOMAIN-CONTAINING PROTEIN"/>
    <property type="match status" value="1"/>
</dbReference>
<evidence type="ECO:0000256" key="1">
    <source>
        <dbReference type="SAM" id="Phobius"/>
    </source>
</evidence>
<keyword evidence="3" id="KW-1185">Reference proteome</keyword>
<dbReference type="OrthoDB" id="3210850at2759"/>
<keyword evidence="1" id="KW-1133">Transmembrane helix</keyword>
<accession>A0A6A4GM46</accession>
<gene>
    <name evidence="2" type="ORF">BT96DRAFT_1005672</name>
</gene>
<dbReference type="AlphaFoldDB" id="A0A6A4GM46"/>
<keyword evidence="1" id="KW-0472">Membrane</keyword>
<feature type="transmembrane region" description="Helical" evidence="1">
    <location>
        <begin position="103"/>
        <end position="120"/>
    </location>
</feature>
<dbReference type="EMBL" id="ML769843">
    <property type="protein sequence ID" value="KAE9386852.1"/>
    <property type="molecule type" value="Genomic_DNA"/>
</dbReference>
<feature type="transmembrane region" description="Helical" evidence="1">
    <location>
        <begin position="48"/>
        <end position="67"/>
    </location>
</feature>
<name>A0A6A4GM46_9AGAR</name>